<dbReference type="EMBL" id="CAXIXY010000006">
    <property type="protein sequence ID" value="CAL2092164.1"/>
    <property type="molecule type" value="Genomic_DNA"/>
</dbReference>
<dbReference type="InterPro" id="IPR026444">
    <property type="entry name" value="Secre_tail"/>
</dbReference>
<evidence type="ECO:0000259" key="3">
    <source>
        <dbReference type="Pfam" id="PF18962"/>
    </source>
</evidence>
<feature type="region of interest" description="Disordered" evidence="2">
    <location>
        <begin position="252"/>
        <end position="275"/>
    </location>
</feature>
<dbReference type="NCBIfam" id="TIGR04183">
    <property type="entry name" value="Por_Secre_tail"/>
    <property type="match status" value="1"/>
</dbReference>
<organism evidence="5 6">
    <name type="scientific">Tenacibaculum platacis</name>
    <dbReference type="NCBI Taxonomy" id="3137852"/>
    <lineage>
        <taxon>Bacteria</taxon>
        <taxon>Pseudomonadati</taxon>
        <taxon>Bacteroidota</taxon>
        <taxon>Flavobacteriia</taxon>
        <taxon>Flavobacteriales</taxon>
        <taxon>Flavobacteriaceae</taxon>
        <taxon>Tenacibaculum</taxon>
    </lineage>
</organism>
<reference evidence="5 6" key="1">
    <citation type="submission" date="2024-05" db="EMBL/GenBank/DDBJ databases">
        <authorList>
            <person name="Duchaud E."/>
        </authorList>
    </citation>
    <scope>NUCLEOTIDE SEQUENCE [LARGE SCALE GENOMIC DNA]</scope>
    <source>
        <strain evidence="5">Ena-SAMPLE-TAB-13-05-2024-13:56:06:370-140302</strain>
    </source>
</reference>
<feature type="domain" description="DUF6923" evidence="4">
    <location>
        <begin position="64"/>
        <end position="263"/>
    </location>
</feature>
<dbReference type="Proteomes" id="UP001497416">
    <property type="component" value="Unassembled WGS sequence"/>
</dbReference>
<gene>
    <name evidence="5" type="ORF">T190607A01A_40362</name>
</gene>
<dbReference type="SUPFAM" id="SSF63825">
    <property type="entry name" value="YWTD domain"/>
    <property type="match status" value="1"/>
</dbReference>
<keyword evidence="6" id="KW-1185">Reference proteome</keyword>
<dbReference type="InterPro" id="IPR015943">
    <property type="entry name" value="WD40/YVTN_repeat-like_dom_sf"/>
</dbReference>
<protein>
    <submittedName>
        <fullName evidence="5">Secreted protein (Por secretion system target)</fullName>
    </submittedName>
</protein>
<feature type="domain" description="Secretion system C-terminal sorting" evidence="3">
    <location>
        <begin position="787"/>
        <end position="861"/>
    </location>
</feature>
<comment type="caution">
    <text evidence="5">The sequence shown here is derived from an EMBL/GenBank/DDBJ whole genome shotgun (WGS) entry which is preliminary data.</text>
</comment>
<keyword evidence="1" id="KW-0732">Signal</keyword>
<evidence type="ECO:0000313" key="5">
    <source>
        <dbReference type="EMBL" id="CAL2092164.1"/>
    </source>
</evidence>
<dbReference type="Pfam" id="PF21959">
    <property type="entry name" value="DUF6923"/>
    <property type="match status" value="1"/>
</dbReference>
<evidence type="ECO:0000313" key="6">
    <source>
        <dbReference type="Proteomes" id="UP001497416"/>
    </source>
</evidence>
<name>A0ABM9P4K2_9FLAO</name>
<evidence type="ECO:0000256" key="2">
    <source>
        <dbReference type="SAM" id="MobiDB-lite"/>
    </source>
</evidence>
<evidence type="ECO:0000259" key="4">
    <source>
        <dbReference type="Pfam" id="PF21959"/>
    </source>
</evidence>
<proteinExistence type="predicted"/>
<sequence>MKKNYPQIKKSLYIILISFYCQVLVSQTTQPFNCVTEAYLFQANDVYAQNLASGNALLDGIDLTPSVINGVGYNPKDGYIWGSLKSPSNSIVRIGNNYEMTTYTLPNAPYSYVGDVNQDGIYFLKNGSSSLYKIDLDPASPNYLTNIGSMSLSQAITNHDWAFNSVDNMLYTVEKHSNVLYKIDPDTGNVTTLGEVPILAGLSYTYGAVYFDVDGNFYISANQTGTVYVVYAVQNVASSADMVSNLFAYGPSSSQNDGARCPTAPVPQEDCTNGIDDDGDGLVDCDDPSCSGVAACPERSRTSSGNDGGLESNNRLSQQINQRNLNRVKANYKFDLSTAKRVFKNSNYGKKSSSAVTLWDFVPMDIIQNTNVVESSPGDLADITNAVDVLSVDYITSNNEGVGTILILETEESVYEHTKHICDRFSGSELLSVSNMEINDEIFIKSIVKRPDGGIEYVASFAVAESDDNSSFVVESHWNLDKYSDKGFYNFQIWASTIDDLYKLSSEVINLIGVQKEITSYVSSEAPPVFIRKAAYNNGKIDMEVVSTIGATKISIDGYKRATETSDSESLKFDIDLENSLNQITLSTQNLYDFGFRLSNEYDTTPDDLFLSDGTWGVDYSSESFVSDFKVEQGTMSVSDEEYGVERNIVAGFLTSQDVSLYRSLTPRFEKVDLTDYKTLSFTAKGTGKLKLTFVRESVSSWENQPYIMVDLTENNKDYQLSLDELQSNSSSNGSTDLNDVKTLFFTLVSETGLTENKALEIADIKFTKGAALSVDDITNENIVKVSPNPVVNSTRLSFTTDITSKFNFEVYNVFGKRVHQEEYNSNSGNNTIVFNRNNLASGMYFFKIYSGNSEWKGKLILK</sequence>
<dbReference type="Gene3D" id="2.130.10.10">
    <property type="entry name" value="YVTN repeat-like/Quinoprotein amine dehydrogenase"/>
    <property type="match status" value="1"/>
</dbReference>
<accession>A0ABM9P4K2</accession>
<dbReference type="InterPro" id="IPR054215">
    <property type="entry name" value="DUF6923"/>
</dbReference>
<dbReference type="Pfam" id="PF18962">
    <property type="entry name" value="Por_Secre_tail"/>
    <property type="match status" value="1"/>
</dbReference>
<evidence type="ECO:0000256" key="1">
    <source>
        <dbReference type="ARBA" id="ARBA00022729"/>
    </source>
</evidence>
<dbReference type="RefSeq" id="WP_348713296.1">
    <property type="nucleotide sequence ID" value="NZ_CAXIXY010000006.1"/>
</dbReference>
<feature type="region of interest" description="Disordered" evidence="2">
    <location>
        <begin position="296"/>
        <end position="315"/>
    </location>
</feature>